<evidence type="ECO:0000256" key="25">
    <source>
        <dbReference type="ARBA" id="ARBA00083258"/>
    </source>
</evidence>
<feature type="domain" description="Ketoreductase" evidence="27">
    <location>
        <begin position="9"/>
        <end position="188"/>
    </location>
</feature>
<proteinExistence type="inferred from homology"/>
<dbReference type="PRINTS" id="PR00080">
    <property type="entry name" value="SDRFAMILY"/>
</dbReference>
<keyword evidence="9" id="KW-0520">NAD</keyword>
<evidence type="ECO:0000256" key="11">
    <source>
        <dbReference type="ARBA" id="ARBA00023128"/>
    </source>
</evidence>
<comment type="catalytic activity">
    <reaction evidence="15">
        <text>testosterone + NAD(+) = androst-4-ene-3,17-dione + NADH + H(+)</text>
        <dbReference type="Rhea" id="RHEA:14929"/>
        <dbReference type="ChEBI" id="CHEBI:15378"/>
        <dbReference type="ChEBI" id="CHEBI:16422"/>
        <dbReference type="ChEBI" id="CHEBI:17347"/>
        <dbReference type="ChEBI" id="CHEBI:57540"/>
        <dbReference type="ChEBI" id="CHEBI:57945"/>
        <dbReference type="EC" id="1.1.1.239"/>
    </reaction>
    <physiologicalReaction direction="left-to-right" evidence="15">
        <dbReference type="Rhea" id="RHEA:14930"/>
    </physiologicalReaction>
</comment>
<dbReference type="GO" id="GO:0006633">
    <property type="term" value="P:fatty acid biosynthetic process"/>
    <property type="evidence" value="ECO:0007669"/>
    <property type="project" value="UniProtKB-KW"/>
</dbReference>
<dbReference type="SMART" id="SM00822">
    <property type="entry name" value="PKS_KR"/>
    <property type="match status" value="1"/>
</dbReference>
<evidence type="ECO:0000256" key="23">
    <source>
        <dbReference type="ARBA" id="ARBA00081936"/>
    </source>
</evidence>
<comment type="pathway">
    <text evidence="13">Steroid biosynthesis; estrogen biosynthesis.</text>
</comment>
<evidence type="ECO:0000256" key="9">
    <source>
        <dbReference type="ARBA" id="ARBA00023027"/>
    </source>
</evidence>
<dbReference type="STRING" id="568069.A0A1J1IMH0"/>
<keyword evidence="7" id="KW-0276">Fatty acid metabolism</keyword>
<comment type="subcellular location">
    <subcellularLocation>
        <location evidence="1">Mitochondrion matrix</location>
    </subcellularLocation>
</comment>
<dbReference type="PRINTS" id="PR00081">
    <property type="entry name" value="GDHRDH"/>
</dbReference>
<keyword evidence="29" id="KW-1185">Reference proteome</keyword>
<dbReference type="Pfam" id="PF13561">
    <property type="entry name" value="adh_short_C2"/>
    <property type="match status" value="1"/>
</dbReference>
<comment type="catalytic activity">
    <reaction evidence="14">
        <text>17beta-estradiol + NAD(+) = estrone + NADH + H(+)</text>
        <dbReference type="Rhea" id="RHEA:24612"/>
        <dbReference type="ChEBI" id="CHEBI:15378"/>
        <dbReference type="ChEBI" id="CHEBI:16469"/>
        <dbReference type="ChEBI" id="CHEBI:17263"/>
        <dbReference type="ChEBI" id="CHEBI:57540"/>
        <dbReference type="ChEBI" id="CHEBI:57945"/>
        <dbReference type="EC" id="1.1.1.62"/>
    </reaction>
    <physiologicalReaction direction="left-to-right" evidence="14">
        <dbReference type="Rhea" id="RHEA:24613"/>
    </physiologicalReaction>
    <physiologicalReaction direction="right-to-left" evidence="14">
        <dbReference type="Rhea" id="RHEA:24614"/>
    </physiologicalReaction>
</comment>
<keyword evidence="5" id="KW-0444">Lipid biosynthesis</keyword>
<evidence type="ECO:0000256" key="1">
    <source>
        <dbReference type="ARBA" id="ARBA00004305"/>
    </source>
</evidence>
<evidence type="ECO:0000313" key="29">
    <source>
        <dbReference type="Proteomes" id="UP000183832"/>
    </source>
</evidence>
<dbReference type="EMBL" id="CVRI01000054">
    <property type="protein sequence ID" value="CRL00756.1"/>
    <property type="molecule type" value="Genomic_DNA"/>
</dbReference>
<keyword evidence="6" id="KW-0597">Phosphoprotein</keyword>
<evidence type="ECO:0000256" key="22">
    <source>
        <dbReference type="ARBA" id="ARBA00081419"/>
    </source>
</evidence>
<keyword evidence="10" id="KW-0443">Lipid metabolism</keyword>
<name>A0A1J1IMH0_9DIPT</name>
<dbReference type="NCBIfam" id="NF005559">
    <property type="entry name" value="PRK07231.1"/>
    <property type="match status" value="1"/>
</dbReference>
<dbReference type="GO" id="GO:0005759">
    <property type="term" value="C:mitochondrial matrix"/>
    <property type="evidence" value="ECO:0007669"/>
    <property type="project" value="UniProtKB-SubCell"/>
</dbReference>
<comment type="catalytic activity">
    <reaction evidence="17">
        <text>a (3R)-3-hydroxyacyl-CoA + NAD(+) = a 3-oxoacyl-CoA + NADH + H(+)</text>
        <dbReference type="Rhea" id="RHEA:32711"/>
        <dbReference type="ChEBI" id="CHEBI:15378"/>
        <dbReference type="ChEBI" id="CHEBI:57319"/>
        <dbReference type="ChEBI" id="CHEBI:57540"/>
        <dbReference type="ChEBI" id="CHEBI:57945"/>
        <dbReference type="ChEBI" id="CHEBI:90726"/>
        <dbReference type="EC" id="1.1.1.n12"/>
    </reaction>
    <physiologicalReaction direction="left-to-right" evidence="17">
        <dbReference type="Rhea" id="RHEA:32712"/>
    </physiologicalReaction>
</comment>
<dbReference type="GO" id="GO:0047035">
    <property type="term" value="F:testosterone dehydrogenase (NAD+) activity"/>
    <property type="evidence" value="ECO:0007669"/>
    <property type="project" value="UniProtKB-EC"/>
</dbReference>
<accession>A0A1J1IMH0</accession>
<gene>
    <name evidence="28" type="ORF">CLUMA_CG014012</name>
</gene>
<sequence length="247" mass="26428">MSSTLLLGKLALITGAGGGIGRATAVRFAQEGATVIVTDRKIKQAEETAKKLGGTHLPLELDVTNADNVQSVIEEAINKYKRPPSITVNCAGITRDAFILKMDDSDFDLVLNVNLKGTYLVMKHVVQKMIEHKVGGAIVNISSITAKMGNMGQCNYAPSKAAVETLTRVAAKEFAKFGIRVNTVIPGFVHTPMTDHVPDKVKELILKQIALKRFGEPEEISDTIAFLSSDKSSFVTGASIEVSGGQS</sequence>
<dbReference type="EC" id="1.1.1.n12" evidence="4"/>
<dbReference type="FunFam" id="3.40.50.720:FF:000231">
    <property type="entry name" value="Estradiol 17-beta-dehydrogenase 8"/>
    <property type="match status" value="1"/>
</dbReference>
<evidence type="ECO:0000256" key="13">
    <source>
        <dbReference type="ARBA" id="ARBA00037929"/>
    </source>
</evidence>
<evidence type="ECO:0000256" key="19">
    <source>
        <dbReference type="ARBA" id="ARBA00066822"/>
    </source>
</evidence>
<keyword evidence="26" id="KW-0732">Signal</keyword>
<evidence type="ECO:0000256" key="24">
    <source>
        <dbReference type="ARBA" id="ARBA00083097"/>
    </source>
</evidence>
<reference evidence="28 29" key="1">
    <citation type="submission" date="2015-04" db="EMBL/GenBank/DDBJ databases">
        <authorList>
            <person name="Syromyatnikov M.Y."/>
            <person name="Popov V.N."/>
        </authorList>
    </citation>
    <scope>NUCLEOTIDE SEQUENCE [LARGE SCALE GENOMIC DNA]</scope>
</reference>
<evidence type="ECO:0000256" key="21">
    <source>
        <dbReference type="ARBA" id="ARBA00077835"/>
    </source>
</evidence>
<evidence type="ECO:0000256" key="16">
    <source>
        <dbReference type="ARBA" id="ARBA00050435"/>
    </source>
</evidence>
<feature type="chain" id="PRO_5012746370" description="(3R)-3-hydroxyacyl-CoA dehydrogenase" evidence="26">
    <location>
        <begin position="19"/>
        <end position="247"/>
    </location>
</feature>
<evidence type="ECO:0000256" key="26">
    <source>
        <dbReference type="SAM" id="SignalP"/>
    </source>
</evidence>
<evidence type="ECO:0000256" key="18">
    <source>
        <dbReference type="ARBA" id="ARBA00065174"/>
    </source>
</evidence>
<evidence type="ECO:0000256" key="20">
    <source>
        <dbReference type="ARBA" id="ARBA00070911"/>
    </source>
</evidence>
<evidence type="ECO:0000256" key="3">
    <source>
        <dbReference type="ARBA" id="ARBA00006484"/>
    </source>
</evidence>
<dbReference type="PANTHER" id="PTHR42760">
    <property type="entry name" value="SHORT-CHAIN DEHYDROGENASES/REDUCTASES FAMILY MEMBER"/>
    <property type="match status" value="1"/>
</dbReference>
<evidence type="ECO:0000256" key="8">
    <source>
        <dbReference type="ARBA" id="ARBA00023002"/>
    </source>
</evidence>
<feature type="signal peptide" evidence="26">
    <location>
        <begin position="1"/>
        <end position="18"/>
    </location>
</feature>
<keyword evidence="12" id="KW-0275">Fatty acid biosynthesis</keyword>
<dbReference type="GO" id="GO:0008210">
    <property type="term" value="P:estrogen metabolic process"/>
    <property type="evidence" value="ECO:0007669"/>
    <property type="project" value="UniProtKB-ARBA"/>
</dbReference>
<evidence type="ECO:0000256" key="10">
    <source>
        <dbReference type="ARBA" id="ARBA00023098"/>
    </source>
</evidence>
<evidence type="ECO:0000256" key="14">
    <source>
        <dbReference type="ARBA" id="ARBA00049069"/>
    </source>
</evidence>
<comment type="similarity">
    <text evidence="3">Belongs to the short-chain dehydrogenases/reductases (SDR) family.</text>
</comment>
<evidence type="ECO:0000256" key="15">
    <source>
        <dbReference type="ARBA" id="ARBA00050232"/>
    </source>
</evidence>
<dbReference type="AlphaFoldDB" id="A0A1J1IMH0"/>
<comment type="catalytic activity">
    <reaction evidence="16">
        <text>17beta-hydroxy-5alpha-androstan-3-one + NAD(+) = 5alpha-androstan-3,17-dione + NADH + H(+)</text>
        <dbReference type="Rhea" id="RHEA:41992"/>
        <dbReference type="ChEBI" id="CHEBI:15378"/>
        <dbReference type="ChEBI" id="CHEBI:15994"/>
        <dbReference type="ChEBI" id="CHEBI:16330"/>
        <dbReference type="ChEBI" id="CHEBI:57540"/>
        <dbReference type="ChEBI" id="CHEBI:57945"/>
    </reaction>
    <physiologicalReaction direction="left-to-right" evidence="16">
        <dbReference type="Rhea" id="RHEA:41993"/>
    </physiologicalReaction>
</comment>
<dbReference type="Proteomes" id="UP000183832">
    <property type="component" value="Unassembled WGS sequence"/>
</dbReference>
<evidence type="ECO:0000256" key="7">
    <source>
        <dbReference type="ARBA" id="ARBA00022832"/>
    </source>
</evidence>
<dbReference type="InterPro" id="IPR036291">
    <property type="entry name" value="NAD(P)-bd_dom_sf"/>
</dbReference>
<evidence type="ECO:0000259" key="27">
    <source>
        <dbReference type="SMART" id="SM00822"/>
    </source>
</evidence>
<protein>
    <recommendedName>
        <fullName evidence="20">(3R)-3-hydroxyacyl-CoA dehydrogenase</fullName>
        <ecNumber evidence="19">1.1.1.239</ecNumber>
        <ecNumber evidence="4">1.1.1.n12</ecNumber>
    </recommendedName>
    <alternativeName>
        <fullName evidence="22">17-beta-hydroxysteroid dehydrogenase 8</fullName>
    </alternativeName>
    <alternativeName>
        <fullName evidence="21">3-ketoacyl-[acyl-carrier-protein] reductase alpha subunit</fullName>
    </alternativeName>
    <alternativeName>
        <fullName evidence="24">3-oxoacyl-[acyl-carrier-protein] reductase</fullName>
    </alternativeName>
    <alternativeName>
        <fullName evidence="25">Estradiol 17-beta-dehydrogenase 8</fullName>
    </alternativeName>
    <alternativeName>
        <fullName evidence="23">Testosterone 17-beta-dehydrogenase 8</fullName>
    </alternativeName>
</protein>
<dbReference type="GO" id="GO:0048038">
    <property type="term" value="F:quinone binding"/>
    <property type="evidence" value="ECO:0007669"/>
    <property type="project" value="TreeGrafter"/>
</dbReference>
<organism evidence="28 29">
    <name type="scientific">Clunio marinus</name>
    <dbReference type="NCBI Taxonomy" id="568069"/>
    <lineage>
        <taxon>Eukaryota</taxon>
        <taxon>Metazoa</taxon>
        <taxon>Ecdysozoa</taxon>
        <taxon>Arthropoda</taxon>
        <taxon>Hexapoda</taxon>
        <taxon>Insecta</taxon>
        <taxon>Pterygota</taxon>
        <taxon>Neoptera</taxon>
        <taxon>Endopterygota</taxon>
        <taxon>Diptera</taxon>
        <taxon>Nematocera</taxon>
        <taxon>Chironomoidea</taxon>
        <taxon>Chironomidae</taxon>
        <taxon>Clunio</taxon>
    </lineage>
</organism>
<evidence type="ECO:0000256" key="12">
    <source>
        <dbReference type="ARBA" id="ARBA00023160"/>
    </source>
</evidence>
<dbReference type="SUPFAM" id="SSF51735">
    <property type="entry name" value="NAD(P)-binding Rossmann-fold domains"/>
    <property type="match status" value="1"/>
</dbReference>
<dbReference type="OrthoDB" id="1888931at2759"/>
<evidence type="ECO:0000256" key="2">
    <source>
        <dbReference type="ARBA" id="ARBA00005194"/>
    </source>
</evidence>
<dbReference type="InterPro" id="IPR057326">
    <property type="entry name" value="KR_dom"/>
</dbReference>
<evidence type="ECO:0000256" key="4">
    <source>
        <dbReference type="ARBA" id="ARBA00012456"/>
    </source>
</evidence>
<evidence type="ECO:0000256" key="6">
    <source>
        <dbReference type="ARBA" id="ARBA00022553"/>
    </source>
</evidence>
<dbReference type="EC" id="1.1.1.239" evidence="19"/>
<comment type="subunit">
    <text evidence="18">Heterotetramer with CBR4; contains two molecules of HSD17B8 and CBR4.</text>
</comment>
<comment type="pathway">
    <text evidence="2">Lipid metabolism; fatty acid biosynthesis.</text>
</comment>
<dbReference type="PANTHER" id="PTHR42760:SF83">
    <property type="entry name" value="(3R)-3-HYDROXYACYL-COA DEHYDROGENASE"/>
    <property type="match status" value="1"/>
</dbReference>
<keyword evidence="11" id="KW-0496">Mitochondrion</keyword>
<dbReference type="GO" id="GO:0004303">
    <property type="term" value="F:estradiol 17-beta-dehydrogenase [NAD(P)+] activity"/>
    <property type="evidence" value="ECO:0007669"/>
    <property type="project" value="UniProtKB-EC"/>
</dbReference>
<dbReference type="Gene3D" id="3.40.50.720">
    <property type="entry name" value="NAD(P)-binding Rossmann-like Domain"/>
    <property type="match status" value="1"/>
</dbReference>
<evidence type="ECO:0000256" key="5">
    <source>
        <dbReference type="ARBA" id="ARBA00022516"/>
    </source>
</evidence>
<keyword evidence="8" id="KW-0560">Oxidoreductase</keyword>
<dbReference type="InterPro" id="IPR002347">
    <property type="entry name" value="SDR_fam"/>
</dbReference>
<evidence type="ECO:0000313" key="28">
    <source>
        <dbReference type="EMBL" id="CRL00756.1"/>
    </source>
</evidence>
<evidence type="ECO:0000256" key="17">
    <source>
        <dbReference type="ARBA" id="ARBA00052680"/>
    </source>
</evidence>